<dbReference type="EMBL" id="BSUN01000001">
    <property type="protein sequence ID" value="GMA34009.1"/>
    <property type="molecule type" value="Genomic_DNA"/>
</dbReference>
<evidence type="ECO:0000313" key="1">
    <source>
        <dbReference type="EMBL" id="GMA34009.1"/>
    </source>
</evidence>
<organism evidence="1 2">
    <name type="scientific">Demequina litorisediminis</name>
    <dbReference type="NCBI Taxonomy" id="1849022"/>
    <lineage>
        <taxon>Bacteria</taxon>
        <taxon>Bacillati</taxon>
        <taxon>Actinomycetota</taxon>
        <taxon>Actinomycetes</taxon>
        <taxon>Micrococcales</taxon>
        <taxon>Demequinaceae</taxon>
        <taxon>Demequina</taxon>
    </lineage>
</organism>
<comment type="caution">
    <text evidence="1">The sequence shown here is derived from an EMBL/GenBank/DDBJ whole genome shotgun (WGS) entry which is preliminary data.</text>
</comment>
<dbReference type="Proteomes" id="UP001157125">
    <property type="component" value="Unassembled WGS sequence"/>
</dbReference>
<evidence type="ECO:0000313" key="2">
    <source>
        <dbReference type="Proteomes" id="UP001157125"/>
    </source>
</evidence>
<gene>
    <name evidence="1" type="ORF">GCM10025876_02130</name>
</gene>
<name>A0ABQ6I8Q7_9MICO</name>
<keyword evidence="2" id="KW-1185">Reference proteome</keyword>
<protein>
    <submittedName>
        <fullName evidence="1">Uncharacterized protein</fullName>
    </submittedName>
</protein>
<sequence length="264" mass="27877">MRGAHSSARHALNLGVGDIAEVRDGDARLEPSPLLEQVERPAPVVFEGDLRVDLLVGLGAAPQPVLDRHLAQQRERLLGVRVDARWPHRNLEHAIARDAAVVPCGEQRADHVLRAPCSLFGLVPGASADEDEPGPQTLCGGGHGDGDRGAVGIARVMGPIEVMIRHRRDTAEEALGDSCGGGRPREIGVNAYRGIGGRHGGEPLAHRHASGAGKGAKPALEEVMVRVDQARRHDAPGNVEDLGARGGVARHRAATHCEIARGVE</sequence>
<accession>A0ABQ6I8Q7</accession>
<proteinExistence type="predicted"/>
<reference evidence="2" key="1">
    <citation type="journal article" date="2019" name="Int. J. Syst. Evol. Microbiol.">
        <title>The Global Catalogue of Microorganisms (GCM) 10K type strain sequencing project: providing services to taxonomists for standard genome sequencing and annotation.</title>
        <authorList>
            <consortium name="The Broad Institute Genomics Platform"/>
            <consortium name="The Broad Institute Genome Sequencing Center for Infectious Disease"/>
            <person name="Wu L."/>
            <person name="Ma J."/>
        </authorList>
    </citation>
    <scope>NUCLEOTIDE SEQUENCE [LARGE SCALE GENOMIC DNA]</scope>
    <source>
        <strain evidence="2">NBRC 112299</strain>
    </source>
</reference>